<feature type="region of interest" description="Disordered" evidence="1">
    <location>
        <begin position="98"/>
        <end position="123"/>
    </location>
</feature>
<comment type="caution">
    <text evidence="2">The sequence shown here is derived from an EMBL/GenBank/DDBJ whole genome shotgun (WGS) entry which is preliminary data.</text>
</comment>
<keyword evidence="3" id="KW-1185">Reference proteome</keyword>
<dbReference type="Proteomes" id="UP001054945">
    <property type="component" value="Unassembled WGS sequence"/>
</dbReference>
<protein>
    <submittedName>
        <fullName evidence="2">Uncharacterized protein</fullName>
    </submittedName>
</protein>
<feature type="compositionally biased region" description="Basic and acidic residues" evidence="1">
    <location>
        <begin position="14"/>
        <end position="29"/>
    </location>
</feature>
<dbReference type="EMBL" id="BPLR01002218">
    <property type="protein sequence ID" value="GIX71391.1"/>
    <property type="molecule type" value="Genomic_DNA"/>
</dbReference>
<proteinExistence type="predicted"/>
<organism evidence="2 3">
    <name type="scientific">Caerostris extrusa</name>
    <name type="common">Bark spider</name>
    <name type="synonym">Caerostris bankana</name>
    <dbReference type="NCBI Taxonomy" id="172846"/>
    <lineage>
        <taxon>Eukaryota</taxon>
        <taxon>Metazoa</taxon>
        <taxon>Ecdysozoa</taxon>
        <taxon>Arthropoda</taxon>
        <taxon>Chelicerata</taxon>
        <taxon>Arachnida</taxon>
        <taxon>Araneae</taxon>
        <taxon>Araneomorphae</taxon>
        <taxon>Entelegynae</taxon>
        <taxon>Araneoidea</taxon>
        <taxon>Araneidae</taxon>
        <taxon>Caerostris</taxon>
    </lineage>
</organism>
<evidence type="ECO:0000313" key="3">
    <source>
        <dbReference type="Proteomes" id="UP001054945"/>
    </source>
</evidence>
<accession>A0AAV4MHA1</accession>
<sequence length="173" mass="19552">MNGRPGILVPSGFCREKNSSSRNGFDQRETRLAEPLETNIVNDLSFPVKPRLSRMNGRPGISRSFRVLQRKKNSSPRSGFDRRKTRRLVLAAFMARGSQKEKGTKKKIPNTEGGKGPWKKSLSSLTGRPLETNIDNDLSFPVMPQLSRMNGHPVSSPLQDFAEKEKLLVQKWF</sequence>
<evidence type="ECO:0000256" key="1">
    <source>
        <dbReference type="SAM" id="MobiDB-lite"/>
    </source>
</evidence>
<gene>
    <name evidence="2" type="ORF">CEXT_404191</name>
</gene>
<evidence type="ECO:0000313" key="2">
    <source>
        <dbReference type="EMBL" id="GIX71391.1"/>
    </source>
</evidence>
<dbReference type="AlphaFoldDB" id="A0AAV4MHA1"/>
<name>A0AAV4MHA1_CAEEX</name>
<feature type="region of interest" description="Disordered" evidence="1">
    <location>
        <begin position="1"/>
        <end position="29"/>
    </location>
</feature>
<reference evidence="2 3" key="1">
    <citation type="submission" date="2021-06" db="EMBL/GenBank/DDBJ databases">
        <title>Caerostris extrusa draft genome.</title>
        <authorList>
            <person name="Kono N."/>
            <person name="Arakawa K."/>
        </authorList>
    </citation>
    <scope>NUCLEOTIDE SEQUENCE [LARGE SCALE GENOMIC DNA]</scope>
</reference>